<name>A0ABW2C4J7_9PSEU</name>
<keyword evidence="3" id="KW-1185">Reference proteome</keyword>
<accession>A0ABW2C4J7</accession>
<evidence type="ECO:0000259" key="1">
    <source>
        <dbReference type="Pfam" id="PF02036"/>
    </source>
</evidence>
<protein>
    <submittedName>
        <fullName evidence="2">SCP2 sterol-binding domain-containing protein</fullName>
    </submittedName>
</protein>
<sequence length="130" mass="14345">MNTVQFLSVEWAETYRELWNATPTTRDGTKELDMLIEWRVPDGRAAQIDIKQGEAVYGGAPLPERKPDFILTATTAVWKKVATGEISAGNAIMTRKIKFVGPVKVAMSHMPALSRGLTLAGEVDGLEWDN</sequence>
<organism evidence="2 3">
    <name type="scientific">Haloechinothrix salitolerans</name>
    <dbReference type="NCBI Taxonomy" id="926830"/>
    <lineage>
        <taxon>Bacteria</taxon>
        <taxon>Bacillati</taxon>
        <taxon>Actinomycetota</taxon>
        <taxon>Actinomycetes</taxon>
        <taxon>Pseudonocardiales</taxon>
        <taxon>Pseudonocardiaceae</taxon>
        <taxon>Haloechinothrix</taxon>
    </lineage>
</organism>
<dbReference type="Proteomes" id="UP001596337">
    <property type="component" value="Unassembled WGS sequence"/>
</dbReference>
<comment type="caution">
    <text evidence="2">The sequence shown here is derived from an EMBL/GenBank/DDBJ whole genome shotgun (WGS) entry which is preliminary data.</text>
</comment>
<proteinExistence type="predicted"/>
<dbReference type="InterPro" id="IPR036527">
    <property type="entry name" value="SCP2_sterol-bd_dom_sf"/>
</dbReference>
<feature type="domain" description="SCP2" evidence="1">
    <location>
        <begin position="22"/>
        <end position="113"/>
    </location>
</feature>
<evidence type="ECO:0000313" key="2">
    <source>
        <dbReference type="EMBL" id="MFC6869433.1"/>
    </source>
</evidence>
<dbReference type="EMBL" id="JBHSXX010000001">
    <property type="protein sequence ID" value="MFC6869433.1"/>
    <property type="molecule type" value="Genomic_DNA"/>
</dbReference>
<evidence type="ECO:0000313" key="3">
    <source>
        <dbReference type="Proteomes" id="UP001596337"/>
    </source>
</evidence>
<gene>
    <name evidence="2" type="ORF">ACFQGD_20030</name>
</gene>
<dbReference type="SUPFAM" id="SSF55718">
    <property type="entry name" value="SCP-like"/>
    <property type="match status" value="1"/>
</dbReference>
<dbReference type="RefSeq" id="WP_345400690.1">
    <property type="nucleotide sequence ID" value="NZ_BAABLA010000101.1"/>
</dbReference>
<dbReference type="Gene3D" id="3.30.1050.10">
    <property type="entry name" value="SCP2 sterol-binding domain"/>
    <property type="match status" value="1"/>
</dbReference>
<dbReference type="InterPro" id="IPR003033">
    <property type="entry name" value="SCP2_sterol-bd_dom"/>
</dbReference>
<dbReference type="Pfam" id="PF02036">
    <property type="entry name" value="SCP2"/>
    <property type="match status" value="1"/>
</dbReference>
<reference evidence="3" key="1">
    <citation type="journal article" date="2019" name="Int. J. Syst. Evol. Microbiol.">
        <title>The Global Catalogue of Microorganisms (GCM) 10K type strain sequencing project: providing services to taxonomists for standard genome sequencing and annotation.</title>
        <authorList>
            <consortium name="The Broad Institute Genomics Platform"/>
            <consortium name="The Broad Institute Genome Sequencing Center for Infectious Disease"/>
            <person name="Wu L."/>
            <person name="Ma J."/>
        </authorList>
    </citation>
    <scope>NUCLEOTIDE SEQUENCE [LARGE SCALE GENOMIC DNA]</scope>
    <source>
        <strain evidence="3">KCTC 32255</strain>
    </source>
</reference>